<reference evidence="1 2" key="1">
    <citation type="submission" date="2018-06" db="EMBL/GenBank/DDBJ databases">
        <title>Comparative genomics reveals the genomic features of Rhizophagus irregularis, R. cerebriforme, R. diaphanum and Gigaspora rosea, and their symbiotic lifestyle signature.</title>
        <authorList>
            <person name="Morin E."/>
            <person name="San Clemente H."/>
            <person name="Chen E.C.H."/>
            <person name="De La Providencia I."/>
            <person name="Hainaut M."/>
            <person name="Kuo A."/>
            <person name="Kohler A."/>
            <person name="Murat C."/>
            <person name="Tang N."/>
            <person name="Roy S."/>
            <person name="Loubradou J."/>
            <person name="Henrissat B."/>
            <person name="Grigoriev I.V."/>
            <person name="Corradi N."/>
            <person name="Roux C."/>
            <person name="Martin F.M."/>
        </authorList>
    </citation>
    <scope>NUCLEOTIDE SEQUENCE [LARGE SCALE GENOMIC DNA]</scope>
    <source>
        <strain evidence="1 2">DAOM 194757</strain>
    </source>
</reference>
<evidence type="ECO:0000313" key="1">
    <source>
        <dbReference type="EMBL" id="RIB14782.1"/>
    </source>
</evidence>
<proteinExistence type="predicted"/>
<gene>
    <name evidence="1" type="ORF">C2G38_2094928</name>
</gene>
<dbReference type="SUPFAM" id="SSF52047">
    <property type="entry name" value="RNI-like"/>
    <property type="match status" value="1"/>
</dbReference>
<name>A0A397UYG5_9GLOM</name>
<protein>
    <submittedName>
        <fullName evidence="1">Uncharacterized protein</fullName>
    </submittedName>
</protein>
<feature type="non-terminal residue" evidence="1">
    <location>
        <position position="51"/>
    </location>
</feature>
<dbReference type="Proteomes" id="UP000266673">
    <property type="component" value="Unassembled WGS sequence"/>
</dbReference>
<dbReference type="Gene3D" id="3.80.10.10">
    <property type="entry name" value="Ribonuclease Inhibitor"/>
    <property type="match status" value="1"/>
</dbReference>
<dbReference type="AlphaFoldDB" id="A0A397UYG5"/>
<keyword evidence="2" id="KW-1185">Reference proteome</keyword>
<sequence length="51" mass="5408">MLESAGGKALADALCMTTTLISLDLRENHIGPKERTGLADAFCKNTTLNSN</sequence>
<evidence type="ECO:0000313" key="2">
    <source>
        <dbReference type="Proteomes" id="UP000266673"/>
    </source>
</evidence>
<dbReference type="InterPro" id="IPR032675">
    <property type="entry name" value="LRR_dom_sf"/>
</dbReference>
<dbReference type="OrthoDB" id="333024at2759"/>
<comment type="caution">
    <text evidence="1">The sequence shown here is derived from an EMBL/GenBank/DDBJ whole genome shotgun (WGS) entry which is preliminary data.</text>
</comment>
<accession>A0A397UYG5</accession>
<dbReference type="EMBL" id="QKWP01000796">
    <property type="protein sequence ID" value="RIB14782.1"/>
    <property type="molecule type" value="Genomic_DNA"/>
</dbReference>
<organism evidence="1 2">
    <name type="scientific">Gigaspora rosea</name>
    <dbReference type="NCBI Taxonomy" id="44941"/>
    <lineage>
        <taxon>Eukaryota</taxon>
        <taxon>Fungi</taxon>
        <taxon>Fungi incertae sedis</taxon>
        <taxon>Mucoromycota</taxon>
        <taxon>Glomeromycotina</taxon>
        <taxon>Glomeromycetes</taxon>
        <taxon>Diversisporales</taxon>
        <taxon>Gigasporaceae</taxon>
        <taxon>Gigaspora</taxon>
    </lineage>
</organism>